<evidence type="ECO:0000256" key="4">
    <source>
        <dbReference type="ARBA" id="ARBA00022759"/>
    </source>
</evidence>
<keyword evidence="6" id="KW-0227">DNA damage</keyword>
<dbReference type="GO" id="GO:0000287">
    <property type="term" value="F:magnesium ion binding"/>
    <property type="evidence" value="ECO:0007669"/>
    <property type="project" value="UniProtKB-UniRule"/>
</dbReference>
<evidence type="ECO:0000256" key="5">
    <source>
        <dbReference type="ARBA" id="ARBA00022801"/>
    </source>
</evidence>
<sequence length="222" mass="23954">MLTEPQAVALQQQLRQRVVPEDAFVGPIRIVAGADVEYDKHSDLIAGAIVLLDADTKTVLEVATHVMKAPFPYIPGLFSFREMPPLLAAFRQLQHRPDVLICDGHGLAHPRRFGLACHLGVELDLPTIGCGKTRLLGQYPDLAPERGATAPLTDEATDEVLGLVVRTQTGINPVFVSVGHRISLASATALVLAMSEAVRLPETTRQADAHARQALLAALQQQ</sequence>
<reference evidence="7 8" key="1">
    <citation type="submission" date="2017-11" db="EMBL/GenBank/DDBJ databases">
        <title>Genomic Encyclopedia of Archaeal and Bacterial Type Strains, Phase II (KMG-II): From Individual Species to Whole Genera.</title>
        <authorList>
            <person name="Goeker M."/>
        </authorList>
    </citation>
    <scope>NUCLEOTIDE SEQUENCE [LARGE SCALE GENOMIC DNA]</scope>
    <source>
        <strain evidence="7 8">DSM 11115</strain>
    </source>
</reference>
<dbReference type="GO" id="GO:0005737">
    <property type="term" value="C:cytoplasm"/>
    <property type="evidence" value="ECO:0007669"/>
    <property type="project" value="UniProtKB-SubCell"/>
</dbReference>
<dbReference type="GO" id="GO:0006281">
    <property type="term" value="P:DNA repair"/>
    <property type="evidence" value="ECO:0007669"/>
    <property type="project" value="UniProtKB-UniRule"/>
</dbReference>
<evidence type="ECO:0000256" key="6">
    <source>
        <dbReference type="HAMAP-Rule" id="MF_00801"/>
    </source>
</evidence>
<keyword evidence="6" id="KW-0234">DNA repair</keyword>
<dbReference type="Pfam" id="PF04493">
    <property type="entry name" value="Endonuclease_5"/>
    <property type="match status" value="1"/>
</dbReference>
<keyword evidence="8" id="KW-1185">Reference proteome</keyword>
<dbReference type="RefSeq" id="WP_100336716.1">
    <property type="nucleotide sequence ID" value="NZ_PGFA01000001.1"/>
</dbReference>
<proteinExistence type="inferred from homology"/>
<keyword evidence="3 6" id="KW-0540">Nuclease</keyword>
<dbReference type="Gene3D" id="3.30.2170.10">
    <property type="entry name" value="archaeoglobus fulgidus dsm 4304 superfamily"/>
    <property type="match status" value="1"/>
</dbReference>
<dbReference type="EMBL" id="PGFA01000001">
    <property type="protein sequence ID" value="PJJ61098.1"/>
    <property type="molecule type" value="Genomic_DNA"/>
</dbReference>
<keyword evidence="4 6" id="KW-0255">Endonuclease</keyword>
<comment type="subcellular location">
    <subcellularLocation>
        <location evidence="1 6">Cytoplasm</location>
    </subcellularLocation>
</comment>
<dbReference type="GO" id="GO:0016891">
    <property type="term" value="F:RNA endonuclease activity producing 5'-phosphomonoesters, hydrolytic mechanism"/>
    <property type="evidence" value="ECO:0007669"/>
    <property type="project" value="TreeGrafter"/>
</dbReference>
<evidence type="ECO:0000256" key="2">
    <source>
        <dbReference type="ARBA" id="ARBA00022490"/>
    </source>
</evidence>
<keyword evidence="2 6" id="KW-0963">Cytoplasm</keyword>
<dbReference type="GO" id="GO:0003727">
    <property type="term" value="F:single-stranded RNA binding"/>
    <property type="evidence" value="ECO:0007669"/>
    <property type="project" value="TreeGrafter"/>
</dbReference>
<keyword evidence="5 6" id="KW-0378">Hydrolase</keyword>
<evidence type="ECO:0000256" key="1">
    <source>
        <dbReference type="ARBA" id="ARBA00004496"/>
    </source>
</evidence>
<keyword evidence="6" id="KW-0479">Metal-binding</keyword>
<dbReference type="HAMAP" id="MF_00801">
    <property type="entry name" value="Endonuclease_5"/>
    <property type="match status" value="1"/>
</dbReference>
<feature type="binding site" evidence="6">
    <location>
        <position position="103"/>
    </location>
    <ligand>
        <name>Mg(2+)</name>
        <dbReference type="ChEBI" id="CHEBI:18420"/>
    </ligand>
</feature>
<dbReference type="InterPro" id="IPR007581">
    <property type="entry name" value="Endonuclease-V"/>
</dbReference>
<name>A0A2M9BT19_9BACT</name>
<keyword evidence="6" id="KW-0460">Magnesium</keyword>
<feature type="site" description="Interaction with target DNA" evidence="6">
    <location>
        <position position="73"/>
    </location>
</feature>
<organism evidence="7 8">
    <name type="scientific">Hymenobacter chitinivorans DSM 11115</name>
    <dbReference type="NCBI Taxonomy" id="1121954"/>
    <lineage>
        <taxon>Bacteria</taxon>
        <taxon>Pseudomonadati</taxon>
        <taxon>Bacteroidota</taxon>
        <taxon>Cytophagia</taxon>
        <taxon>Cytophagales</taxon>
        <taxon>Hymenobacteraceae</taxon>
        <taxon>Hymenobacter</taxon>
    </lineage>
</organism>
<dbReference type="GO" id="GO:0043737">
    <property type="term" value="F:deoxyribonuclease V activity"/>
    <property type="evidence" value="ECO:0007669"/>
    <property type="project" value="UniProtKB-UniRule"/>
</dbReference>
<accession>A0A2M9BT19</accession>
<comment type="catalytic activity">
    <reaction evidence="6">
        <text>Endonucleolytic cleavage at apurinic or apyrimidinic sites to products with a 5'-phosphate.</text>
        <dbReference type="EC" id="3.1.21.7"/>
    </reaction>
</comment>
<dbReference type="EC" id="3.1.21.7" evidence="6"/>
<dbReference type="CDD" id="cd06559">
    <property type="entry name" value="Endonuclease_V"/>
    <property type="match status" value="1"/>
</dbReference>
<evidence type="ECO:0000256" key="3">
    <source>
        <dbReference type="ARBA" id="ARBA00022722"/>
    </source>
</evidence>
<comment type="cofactor">
    <cofactor evidence="6">
        <name>Mg(2+)</name>
        <dbReference type="ChEBI" id="CHEBI:18420"/>
    </cofactor>
</comment>
<comment type="caution">
    <text evidence="7">The sequence shown here is derived from an EMBL/GenBank/DDBJ whole genome shotgun (WGS) entry which is preliminary data.</text>
</comment>
<dbReference type="PANTHER" id="PTHR28511:SF1">
    <property type="entry name" value="ENDONUCLEASE V"/>
    <property type="match status" value="1"/>
</dbReference>
<gene>
    <name evidence="6" type="primary">nfi</name>
    <name evidence="7" type="ORF">CLV45_2536</name>
</gene>
<dbReference type="OrthoDB" id="9790916at2"/>
<evidence type="ECO:0000313" key="8">
    <source>
        <dbReference type="Proteomes" id="UP000228535"/>
    </source>
</evidence>
<feature type="binding site" evidence="6">
    <location>
        <position position="35"/>
    </location>
    <ligand>
        <name>Mg(2+)</name>
        <dbReference type="ChEBI" id="CHEBI:18420"/>
    </ligand>
</feature>
<comment type="similarity">
    <text evidence="6">Belongs to the endonuclease V family.</text>
</comment>
<dbReference type="Proteomes" id="UP000228535">
    <property type="component" value="Unassembled WGS sequence"/>
</dbReference>
<evidence type="ECO:0000313" key="7">
    <source>
        <dbReference type="EMBL" id="PJJ61098.1"/>
    </source>
</evidence>
<comment type="function">
    <text evidence="6">DNA repair enzyme involved in the repair of deaminated bases. Selectively cleaves double-stranded DNA at the second phosphodiester bond 3' to a deoxyinosine leaving behind the intact lesion on the nicked DNA.</text>
</comment>
<protein>
    <recommendedName>
        <fullName evidence="6">Endonuclease V</fullName>
        <ecNumber evidence="6">3.1.21.7</ecNumber>
    </recommendedName>
    <alternativeName>
        <fullName evidence="6">Deoxyinosine 3'endonuclease</fullName>
    </alternativeName>
    <alternativeName>
        <fullName evidence="6">Deoxyribonuclease V</fullName>
        <shortName evidence="6">DNase V</shortName>
    </alternativeName>
</protein>
<dbReference type="PANTHER" id="PTHR28511">
    <property type="entry name" value="ENDONUCLEASE V"/>
    <property type="match status" value="1"/>
</dbReference>
<dbReference type="AlphaFoldDB" id="A0A2M9BT19"/>
<dbReference type="NCBIfam" id="NF008629">
    <property type="entry name" value="PRK11617.1"/>
    <property type="match status" value="1"/>
</dbReference>